<dbReference type="InterPro" id="IPR036890">
    <property type="entry name" value="HATPase_C_sf"/>
</dbReference>
<evidence type="ECO:0000256" key="1">
    <source>
        <dbReference type="ARBA" id="ARBA00000085"/>
    </source>
</evidence>
<dbReference type="GO" id="GO:0030295">
    <property type="term" value="F:protein kinase activator activity"/>
    <property type="evidence" value="ECO:0007669"/>
    <property type="project" value="TreeGrafter"/>
</dbReference>
<dbReference type="InterPro" id="IPR004358">
    <property type="entry name" value="Sig_transdc_His_kin-like_C"/>
</dbReference>
<dbReference type="Pfam" id="PF12860">
    <property type="entry name" value="PAS_7"/>
    <property type="match status" value="1"/>
</dbReference>
<dbReference type="Proteomes" id="UP000005824">
    <property type="component" value="Unassembled WGS sequence"/>
</dbReference>
<dbReference type="GO" id="GO:0007234">
    <property type="term" value="P:osmosensory signaling via phosphorelay pathway"/>
    <property type="evidence" value="ECO:0007669"/>
    <property type="project" value="TreeGrafter"/>
</dbReference>
<protein>
    <recommendedName>
        <fullName evidence="3">histidine kinase</fullName>
        <ecNumber evidence="3">2.7.13.3</ecNumber>
    </recommendedName>
</protein>
<dbReference type="InterPro" id="IPR024478">
    <property type="entry name" value="HlyB_4HB_MCP"/>
</dbReference>
<dbReference type="InterPro" id="IPR003594">
    <property type="entry name" value="HATPase_dom"/>
</dbReference>
<keyword evidence="9 12" id="KW-1133">Transmembrane helix</keyword>
<dbReference type="SUPFAM" id="SSF55785">
    <property type="entry name" value="PYP-like sensor domain (PAS domain)"/>
    <property type="match status" value="1"/>
</dbReference>
<dbReference type="RefSeq" id="WP_006980314.1">
    <property type="nucleotide sequence ID" value="NZ_ABVL01000008.1"/>
</dbReference>
<proteinExistence type="predicted"/>
<dbReference type="InterPro" id="IPR050351">
    <property type="entry name" value="BphY/WalK/GraS-like"/>
</dbReference>
<evidence type="ECO:0000313" key="15">
    <source>
        <dbReference type="Proteomes" id="UP000005824"/>
    </source>
</evidence>
<evidence type="ECO:0000313" key="14">
    <source>
        <dbReference type="EMBL" id="EDY19304.1"/>
    </source>
</evidence>
<evidence type="ECO:0000256" key="10">
    <source>
        <dbReference type="ARBA" id="ARBA00023012"/>
    </source>
</evidence>
<evidence type="ECO:0000256" key="3">
    <source>
        <dbReference type="ARBA" id="ARBA00012438"/>
    </source>
</evidence>
<evidence type="ECO:0000256" key="5">
    <source>
        <dbReference type="ARBA" id="ARBA00022692"/>
    </source>
</evidence>
<dbReference type="InterPro" id="IPR005467">
    <property type="entry name" value="His_kinase_dom"/>
</dbReference>
<dbReference type="PANTHER" id="PTHR42878">
    <property type="entry name" value="TWO-COMPONENT HISTIDINE KINASE"/>
    <property type="match status" value="1"/>
</dbReference>
<dbReference type="NCBIfam" id="TIGR00229">
    <property type="entry name" value="sensory_box"/>
    <property type="match status" value="1"/>
</dbReference>
<evidence type="ECO:0000256" key="11">
    <source>
        <dbReference type="ARBA" id="ARBA00023136"/>
    </source>
</evidence>
<evidence type="ECO:0000256" key="2">
    <source>
        <dbReference type="ARBA" id="ARBA00004141"/>
    </source>
</evidence>
<dbReference type="InParanoid" id="B4D264"/>
<comment type="caution">
    <text evidence="14">The sequence shown here is derived from an EMBL/GenBank/DDBJ whole genome shotgun (WGS) entry which is preliminary data.</text>
</comment>
<name>B4D264_9BACT</name>
<keyword evidence="6" id="KW-0547">Nucleotide-binding</keyword>
<evidence type="ECO:0000256" key="7">
    <source>
        <dbReference type="ARBA" id="ARBA00022777"/>
    </source>
</evidence>
<comment type="subcellular location">
    <subcellularLocation>
        <location evidence="2">Membrane</location>
        <topology evidence="2">Multi-pass membrane protein</topology>
    </subcellularLocation>
</comment>
<dbReference type="InterPro" id="IPR035965">
    <property type="entry name" value="PAS-like_dom_sf"/>
</dbReference>
<evidence type="ECO:0000256" key="6">
    <source>
        <dbReference type="ARBA" id="ARBA00022741"/>
    </source>
</evidence>
<gene>
    <name evidence="14" type="ORF">CfE428DRAFT_2989</name>
</gene>
<keyword evidence="11 12" id="KW-0472">Membrane</keyword>
<accession>B4D264</accession>
<keyword evidence="15" id="KW-1185">Reference proteome</keyword>
<dbReference type="GO" id="GO:0004673">
    <property type="term" value="F:protein histidine kinase activity"/>
    <property type="evidence" value="ECO:0007669"/>
    <property type="project" value="UniProtKB-EC"/>
</dbReference>
<dbReference type="CDD" id="cd00075">
    <property type="entry name" value="HATPase"/>
    <property type="match status" value="1"/>
</dbReference>
<feature type="domain" description="Histidine kinase" evidence="13">
    <location>
        <begin position="548"/>
        <end position="661"/>
    </location>
</feature>
<dbReference type="Gene3D" id="3.30.450.20">
    <property type="entry name" value="PAS domain"/>
    <property type="match status" value="1"/>
</dbReference>
<dbReference type="eggNOG" id="COG4191">
    <property type="taxonomic scope" value="Bacteria"/>
</dbReference>
<dbReference type="PANTHER" id="PTHR42878:SF7">
    <property type="entry name" value="SENSOR HISTIDINE KINASE GLRK"/>
    <property type="match status" value="1"/>
</dbReference>
<organism evidence="14 15">
    <name type="scientific">Chthoniobacter flavus Ellin428</name>
    <dbReference type="NCBI Taxonomy" id="497964"/>
    <lineage>
        <taxon>Bacteria</taxon>
        <taxon>Pseudomonadati</taxon>
        <taxon>Verrucomicrobiota</taxon>
        <taxon>Spartobacteria</taxon>
        <taxon>Chthoniobacterales</taxon>
        <taxon>Chthoniobacteraceae</taxon>
        <taxon>Chthoniobacter</taxon>
    </lineage>
</organism>
<keyword evidence="7 14" id="KW-0418">Kinase</keyword>
<dbReference type="EMBL" id="ABVL01000008">
    <property type="protein sequence ID" value="EDY19304.1"/>
    <property type="molecule type" value="Genomic_DNA"/>
</dbReference>
<dbReference type="GO" id="GO:0000156">
    <property type="term" value="F:phosphorelay response regulator activity"/>
    <property type="evidence" value="ECO:0007669"/>
    <property type="project" value="TreeGrafter"/>
</dbReference>
<dbReference type="EC" id="2.7.13.3" evidence="3"/>
<dbReference type="STRING" id="497964.CfE428DRAFT_2989"/>
<evidence type="ECO:0000259" key="13">
    <source>
        <dbReference type="PROSITE" id="PS50109"/>
    </source>
</evidence>
<evidence type="ECO:0000256" key="8">
    <source>
        <dbReference type="ARBA" id="ARBA00022840"/>
    </source>
</evidence>
<feature type="transmembrane region" description="Helical" evidence="12">
    <location>
        <begin position="200"/>
        <end position="227"/>
    </location>
</feature>
<dbReference type="InterPro" id="IPR000014">
    <property type="entry name" value="PAS"/>
</dbReference>
<dbReference type="SUPFAM" id="SSF55874">
    <property type="entry name" value="ATPase domain of HSP90 chaperone/DNA topoisomerase II/histidine kinase"/>
    <property type="match status" value="1"/>
</dbReference>
<keyword evidence="5 12" id="KW-0812">Transmembrane</keyword>
<comment type="catalytic activity">
    <reaction evidence="1">
        <text>ATP + protein L-histidine = ADP + protein N-phospho-L-histidine.</text>
        <dbReference type="EC" id="2.7.13.3"/>
    </reaction>
</comment>
<dbReference type="GO" id="GO:0005524">
    <property type="term" value="F:ATP binding"/>
    <property type="evidence" value="ECO:0007669"/>
    <property type="project" value="UniProtKB-KW"/>
</dbReference>
<dbReference type="Pfam" id="PF12729">
    <property type="entry name" value="4HB_MCP_1"/>
    <property type="match status" value="1"/>
</dbReference>
<dbReference type="Gene3D" id="3.30.565.10">
    <property type="entry name" value="Histidine kinase-like ATPase, C-terminal domain"/>
    <property type="match status" value="1"/>
</dbReference>
<evidence type="ECO:0000256" key="12">
    <source>
        <dbReference type="SAM" id="Phobius"/>
    </source>
</evidence>
<dbReference type="GO" id="GO:0016020">
    <property type="term" value="C:membrane"/>
    <property type="evidence" value="ECO:0007669"/>
    <property type="project" value="UniProtKB-SubCell"/>
</dbReference>
<keyword evidence="4" id="KW-0808">Transferase</keyword>
<reference evidence="14 15" key="1">
    <citation type="journal article" date="2011" name="J. Bacteriol.">
        <title>Genome sequence of Chthoniobacter flavus Ellin428, an aerobic heterotrophic soil bacterium.</title>
        <authorList>
            <person name="Kant R."/>
            <person name="van Passel M.W."/>
            <person name="Palva A."/>
            <person name="Lucas S."/>
            <person name="Lapidus A."/>
            <person name="Glavina Del Rio T."/>
            <person name="Dalin E."/>
            <person name="Tice H."/>
            <person name="Bruce D."/>
            <person name="Goodwin L."/>
            <person name="Pitluck S."/>
            <person name="Larimer F.W."/>
            <person name="Land M.L."/>
            <person name="Hauser L."/>
            <person name="Sangwan P."/>
            <person name="de Vos W.M."/>
            <person name="Janssen P.H."/>
            <person name="Smidt H."/>
        </authorList>
    </citation>
    <scope>NUCLEOTIDE SEQUENCE [LARGE SCALE GENOMIC DNA]</scope>
    <source>
        <strain evidence="14 15">Ellin428</strain>
    </source>
</reference>
<dbReference type="Pfam" id="PF02518">
    <property type="entry name" value="HATPase_c"/>
    <property type="match status" value="1"/>
</dbReference>
<evidence type="ECO:0000256" key="4">
    <source>
        <dbReference type="ARBA" id="ARBA00022679"/>
    </source>
</evidence>
<sequence length="677" mass="74707" precursor="true">MPMILFRLTRRPGFRQTMLLTALCFVLITLGVTGITVVSRNYSRQGTRQTQTITGEFLPGLMTLARLQDATLNLKSLTYQFALAKDETAMKEKRQAFQVATVQVTRGLARLKLLAKDEPTQRLIADFAVDVQSYCEYAQQFQSELSAGEFEKAMASLDQRIGPAQKGIETQLNALSQHYFRLSDDAGTRATTVLAESDRFGLLATIVLVAFTLFCLAATLAAIRALLAQVESRDAERQAEQNLLEKRVEERTEELAASLSILDATLNSTADGILAVNFSGKVVCQNAKFASMWGIPGEMLARGDANEMAVFSAAAVKNSHQFMQRIEELYASQGAETFDLIELTDGRIFERYIQPQCSGQERTGMVINFRDITERKRAEAELEGTHRRLLDISRQAGMAEVATSVLHNVGNVLNSVNISCSVVADKVRKSRIGNVEKAAHLLAEHQQDLATFFTSNPTGLKLPDFLSKLAGWLSKEQAEVLHELRLLGHNIEHIKDIVAMQQNYARISGVTETVDVIDLVEDSLRMNAGALTRHEVQPVREYQEVPPITVEKHKVLQILVNLIRNAKYACDESGRKDKRMTVRVTTGDGHVQIAVIDNGVGIPAENLTRIFGHGFTTRKDGHGFGLHSAVLAAQEMGGRLHAQSDGPGAGATFTLELPVQLPKENHLVVTDEIRLEA</sequence>
<dbReference type="PROSITE" id="PS50109">
    <property type="entry name" value="HIS_KIN"/>
    <property type="match status" value="1"/>
</dbReference>
<keyword evidence="10" id="KW-0902">Two-component regulatory system</keyword>
<evidence type="ECO:0000256" key="9">
    <source>
        <dbReference type="ARBA" id="ARBA00022989"/>
    </source>
</evidence>
<dbReference type="PRINTS" id="PR00344">
    <property type="entry name" value="BCTRLSENSOR"/>
</dbReference>
<dbReference type="eggNOG" id="COG0840">
    <property type="taxonomic scope" value="Bacteria"/>
</dbReference>
<keyword evidence="8" id="KW-0067">ATP-binding</keyword>
<dbReference type="AlphaFoldDB" id="B4D264"/>
<dbReference type="SMART" id="SM00387">
    <property type="entry name" value="HATPase_c"/>
    <property type="match status" value="1"/>
</dbReference>
<dbReference type="eggNOG" id="COG2202">
    <property type="taxonomic scope" value="Bacteria"/>
</dbReference>